<organism evidence="2 3">
    <name type="scientific">Nocardiopsis suaedae</name>
    <dbReference type="NCBI Taxonomy" id="3018444"/>
    <lineage>
        <taxon>Bacteria</taxon>
        <taxon>Bacillati</taxon>
        <taxon>Actinomycetota</taxon>
        <taxon>Actinomycetes</taxon>
        <taxon>Streptosporangiales</taxon>
        <taxon>Nocardiopsidaceae</taxon>
        <taxon>Nocardiopsis</taxon>
    </lineage>
</organism>
<sequence length="134" mass="15043">MFEFHGWIAIQGPDEERADGPDGERLRRLVASASGGSSLVDLRWINGQPFLHVGGLLNRRSTEADEVFDLFERVGSVAPGSYGLLYYHDDEENGEEGNTFHVLAMRRGRLTRESDDHLTPVIPRLEDPHSPEDD</sequence>
<proteinExistence type="predicted"/>
<dbReference type="RefSeq" id="WP_270681554.1">
    <property type="nucleotide sequence ID" value="NZ_JAQFWP010000123.1"/>
</dbReference>
<protein>
    <submittedName>
        <fullName evidence="2">Imm7 family immunity protein</fullName>
    </submittedName>
</protein>
<dbReference type="Pfam" id="PF15585">
    <property type="entry name" value="Imm7"/>
    <property type="match status" value="1"/>
</dbReference>
<feature type="region of interest" description="Disordered" evidence="1">
    <location>
        <begin position="114"/>
        <end position="134"/>
    </location>
</feature>
<name>A0ABT4TX17_9ACTN</name>
<keyword evidence="3" id="KW-1185">Reference proteome</keyword>
<comment type="caution">
    <text evidence="2">The sequence shown here is derived from an EMBL/GenBank/DDBJ whole genome shotgun (WGS) entry which is preliminary data.</text>
</comment>
<evidence type="ECO:0000313" key="2">
    <source>
        <dbReference type="EMBL" id="MDA2808971.1"/>
    </source>
</evidence>
<evidence type="ECO:0000313" key="3">
    <source>
        <dbReference type="Proteomes" id="UP001165685"/>
    </source>
</evidence>
<evidence type="ECO:0000256" key="1">
    <source>
        <dbReference type="SAM" id="MobiDB-lite"/>
    </source>
</evidence>
<accession>A0ABT4TX17</accession>
<gene>
    <name evidence="2" type="ORF">O4U47_30985</name>
</gene>
<dbReference type="Proteomes" id="UP001165685">
    <property type="component" value="Unassembled WGS sequence"/>
</dbReference>
<reference evidence="2" key="1">
    <citation type="submission" date="2023-01" db="EMBL/GenBank/DDBJ databases">
        <title>Draft genome sequence of Nocardiopsis sp. LSu2-4 isolated from halophytes.</title>
        <authorList>
            <person name="Duangmal K."/>
            <person name="Chantavorakit T."/>
        </authorList>
    </citation>
    <scope>NUCLEOTIDE SEQUENCE</scope>
    <source>
        <strain evidence="2">LSu2-4</strain>
    </source>
</reference>
<dbReference type="EMBL" id="JAQFWP010000123">
    <property type="protein sequence ID" value="MDA2808971.1"/>
    <property type="molecule type" value="Genomic_DNA"/>
</dbReference>
<dbReference type="InterPro" id="IPR028965">
    <property type="entry name" value="Imm7"/>
</dbReference>